<dbReference type="PANTHER" id="PTHR45138">
    <property type="entry name" value="REGULATORY COMPONENTS OF SENSORY TRANSDUCTION SYSTEM"/>
    <property type="match status" value="1"/>
</dbReference>
<evidence type="ECO:0000313" key="5">
    <source>
        <dbReference type="Proteomes" id="UP000317036"/>
    </source>
</evidence>
<dbReference type="InterPro" id="IPR001789">
    <property type="entry name" value="Sig_transdc_resp-reg_receiver"/>
</dbReference>
<dbReference type="Gene3D" id="3.40.50.2300">
    <property type="match status" value="1"/>
</dbReference>
<dbReference type="InterPro" id="IPR029787">
    <property type="entry name" value="Nucleotide_cyclase"/>
</dbReference>
<dbReference type="InterPro" id="IPR000160">
    <property type="entry name" value="GGDEF_dom"/>
</dbReference>
<dbReference type="CDD" id="cd01949">
    <property type="entry name" value="GGDEF"/>
    <property type="match status" value="1"/>
</dbReference>
<dbReference type="PANTHER" id="PTHR45138:SF9">
    <property type="entry name" value="DIGUANYLATE CYCLASE DGCM-RELATED"/>
    <property type="match status" value="1"/>
</dbReference>
<feature type="domain" description="GGDEF" evidence="3">
    <location>
        <begin position="41"/>
        <end position="174"/>
    </location>
</feature>
<dbReference type="Gene3D" id="3.30.70.270">
    <property type="match status" value="1"/>
</dbReference>
<accession>A0A559KDQ0</accession>
<dbReference type="SMART" id="SM00448">
    <property type="entry name" value="REC"/>
    <property type="match status" value="1"/>
</dbReference>
<dbReference type="PROSITE" id="PS50887">
    <property type="entry name" value="GGDEF"/>
    <property type="match status" value="1"/>
</dbReference>
<evidence type="ECO:0000256" key="1">
    <source>
        <dbReference type="PROSITE-ProRule" id="PRU00169"/>
    </source>
</evidence>
<dbReference type="NCBIfam" id="TIGR00254">
    <property type="entry name" value="GGDEF"/>
    <property type="match status" value="1"/>
</dbReference>
<dbReference type="OrthoDB" id="9759607at2"/>
<proteinExistence type="predicted"/>
<organism evidence="4 5">
    <name type="scientific">Paenibacillus cremeus</name>
    <dbReference type="NCBI Taxonomy" id="2163881"/>
    <lineage>
        <taxon>Bacteria</taxon>
        <taxon>Bacillati</taxon>
        <taxon>Bacillota</taxon>
        <taxon>Bacilli</taxon>
        <taxon>Bacillales</taxon>
        <taxon>Paenibacillaceae</taxon>
        <taxon>Paenibacillus</taxon>
    </lineage>
</organism>
<keyword evidence="5" id="KW-1185">Reference proteome</keyword>
<feature type="domain" description="Response regulatory" evidence="2">
    <location>
        <begin position="195"/>
        <end position="312"/>
    </location>
</feature>
<dbReference type="FunFam" id="3.30.70.270:FF:000001">
    <property type="entry name" value="Diguanylate cyclase domain protein"/>
    <property type="match status" value="1"/>
</dbReference>
<dbReference type="Proteomes" id="UP000317036">
    <property type="component" value="Unassembled WGS sequence"/>
</dbReference>
<evidence type="ECO:0000313" key="4">
    <source>
        <dbReference type="EMBL" id="TVY10266.1"/>
    </source>
</evidence>
<name>A0A559KDQ0_9BACL</name>
<dbReference type="EMBL" id="VNJI01000009">
    <property type="protein sequence ID" value="TVY10266.1"/>
    <property type="molecule type" value="Genomic_DNA"/>
</dbReference>
<dbReference type="Pfam" id="PF00990">
    <property type="entry name" value="GGDEF"/>
    <property type="match status" value="1"/>
</dbReference>
<reference evidence="4 5" key="1">
    <citation type="submission" date="2019-07" db="EMBL/GenBank/DDBJ databases">
        <authorList>
            <person name="Kim J."/>
        </authorList>
    </citation>
    <scope>NUCLEOTIDE SEQUENCE [LARGE SCALE GENOMIC DNA]</scope>
    <source>
        <strain evidence="4 5">JC52</strain>
    </source>
</reference>
<dbReference type="InterPro" id="IPR043128">
    <property type="entry name" value="Rev_trsase/Diguanyl_cyclase"/>
</dbReference>
<comment type="caution">
    <text evidence="4">The sequence shown here is derived from an EMBL/GenBank/DDBJ whole genome shotgun (WGS) entry which is preliminary data.</text>
</comment>
<dbReference type="PROSITE" id="PS50110">
    <property type="entry name" value="RESPONSE_REGULATORY"/>
    <property type="match status" value="1"/>
</dbReference>
<dbReference type="InterPro" id="IPR011006">
    <property type="entry name" value="CheY-like_superfamily"/>
</dbReference>
<gene>
    <name evidence="4" type="ORF">FPZ49_09380</name>
</gene>
<dbReference type="CDD" id="cd00156">
    <property type="entry name" value="REC"/>
    <property type="match status" value="1"/>
</dbReference>
<keyword evidence="1" id="KW-0597">Phosphoprotein</keyword>
<evidence type="ECO:0000259" key="2">
    <source>
        <dbReference type="PROSITE" id="PS50110"/>
    </source>
</evidence>
<protein>
    <submittedName>
        <fullName evidence="4">Diguanylate cyclase</fullName>
    </submittedName>
</protein>
<dbReference type="AlphaFoldDB" id="A0A559KDQ0"/>
<dbReference type="SMART" id="SM00267">
    <property type="entry name" value="GGDEF"/>
    <property type="match status" value="1"/>
</dbReference>
<dbReference type="GO" id="GO:0000160">
    <property type="term" value="P:phosphorelay signal transduction system"/>
    <property type="evidence" value="ECO:0007669"/>
    <property type="project" value="InterPro"/>
</dbReference>
<dbReference type="SUPFAM" id="SSF52172">
    <property type="entry name" value="CheY-like"/>
    <property type="match status" value="1"/>
</dbReference>
<dbReference type="GO" id="GO:0052621">
    <property type="term" value="F:diguanylate cyclase activity"/>
    <property type="evidence" value="ECO:0007669"/>
    <property type="project" value="TreeGrafter"/>
</dbReference>
<dbReference type="InterPro" id="IPR050469">
    <property type="entry name" value="Diguanylate_Cyclase"/>
</dbReference>
<dbReference type="Pfam" id="PF00072">
    <property type="entry name" value="Response_reg"/>
    <property type="match status" value="1"/>
</dbReference>
<evidence type="ECO:0000259" key="3">
    <source>
        <dbReference type="PROSITE" id="PS50887"/>
    </source>
</evidence>
<dbReference type="SUPFAM" id="SSF55073">
    <property type="entry name" value="Nucleotide cyclase"/>
    <property type="match status" value="1"/>
</dbReference>
<feature type="modified residue" description="4-aspartylphosphate" evidence="1">
    <location>
        <position position="244"/>
    </location>
</feature>
<sequence>MRRTMDFEFMAFRDPLTGLYNRRFFYQHIEVELNRVMRYPSPISLALIDIDKFKEVNDTYGHHVGDLVLQGIGVFLQERLRKTDMVARLGGEEFVLLMPNTTEAEATHLLTSLLSGIRQKPIARYEGQEHFITFSAGITEWYPGLSVLDWTRHADYAMYKAKRNGRNRVAKSTANKGDYGQRASLSSSHHHEYKRVLIADDSKAIRVILMDKFKHWPLRFIEAEDGEEAYRILAGEPVDLCILDSIMPRLDGIGVLQRLQQEGTRSPNTRIIMLSGQEREEESRKGLELEADVYMVKPFSMLEMEMKVSELLGLA</sequence>